<dbReference type="Pfam" id="PF13207">
    <property type="entry name" value="AAA_17"/>
    <property type="match status" value="1"/>
</dbReference>
<comment type="caution">
    <text evidence="1">The sequence shown here is derived from an EMBL/GenBank/DDBJ whole genome shotgun (WGS) entry which is preliminary data.</text>
</comment>
<evidence type="ECO:0000313" key="2">
    <source>
        <dbReference type="Proteomes" id="UP000242015"/>
    </source>
</evidence>
<evidence type="ECO:0000313" key="1">
    <source>
        <dbReference type="EMBL" id="PSO07600.1"/>
    </source>
</evidence>
<dbReference type="SUPFAM" id="SSF52540">
    <property type="entry name" value="P-loop containing nucleoside triphosphate hydrolases"/>
    <property type="match status" value="1"/>
</dbReference>
<dbReference type="InterPro" id="IPR027417">
    <property type="entry name" value="P-loop_NTPase"/>
</dbReference>
<evidence type="ECO:0008006" key="3">
    <source>
        <dbReference type="Google" id="ProtNLM"/>
    </source>
</evidence>
<proteinExistence type="predicted"/>
<dbReference type="EMBL" id="NEXF01000220">
    <property type="protein sequence ID" value="PSO07600.1"/>
    <property type="molecule type" value="Genomic_DNA"/>
</dbReference>
<dbReference type="PANTHER" id="PTHR41930">
    <property type="entry name" value="UPF0200 PROTEIN MJ1399"/>
    <property type="match status" value="1"/>
</dbReference>
<organism evidence="1 2">
    <name type="scientific">Candidatus Marsarchaeota G2 archaeon BE_D</name>
    <dbReference type="NCBI Taxonomy" id="1978158"/>
    <lineage>
        <taxon>Archaea</taxon>
        <taxon>Candidatus Marsarchaeota</taxon>
        <taxon>Candidatus Marsarchaeota group 2</taxon>
    </lineage>
</organism>
<dbReference type="Proteomes" id="UP000242015">
    <property type="component" value="Unassembled WGS sequence"/>
</dbReference>
<sequence>MPKTLVVCTAGLKGSGKSVLSEAAAELGYQVVSLGEVVRNELAKRVGEVNHASMKAFSVEIRQKMGPAAVAALSAELVKSDTPKVVFDGLRSMDEYLFFKKRFGRCVLVAVHASPKTRFNRLTTRSKPDDPKTFEEFEQRDQVELALGLGSLMVLADYHLVNEGISQAEFKKECVNLLKALCGTVNGQ</sequence>
<gene>
    <name evidence="1" type="ORF">B9Q04_10030</name>
</gene>
<dbReference type="AlphaFoldDB" id="A0A2R6C9V7"/>
<dbReference type="PANTHER" id="PTHR41930:SF1">
    <property type="entry name" value="DEPHOSPHO-COA KINASE"/>
    <property type="match status" value="1"/>
</dbReference>
<name>A0A2R6C9V7_9ARCH</name>
<reference evidence="1 2" key="1">
    <citation type="submission" date="2017-04" db="EMBL/GenBank/DDBJ databases">
        <title>Novel microbial lineages endemic to geothermal iron-oxide mats fill important gaps in the evolutionary history of Archaea.</title>
        <authorList>
            <person name="Jay Z.J."/>
            <person name="Beam J.P."/>
            <person name="Dlakic M."/>
            <person name="Rusch D.B."/>
            <person name="Kozubal M.A."/>
            <person name="Inskeep W.P."/>
        </authorList>
    </citation>
    <scope>NUCLEOTIDE SEQUENCE [LARGE SCALE GENOMIC DNA]</scope>
    <source>
        <strain evidence="1">BE_D</strain>
    </source>
</reference>
<protein>
    <recommendedName>
        <fullName evidence="3">Dephospho-CoA kinase</fullName>
    </recommendedName>
</protein>
<accession>A0A2R6C9V7</accession>
<dbReference type="Gene3D" id="3.40.50.300">
    <property type="entry name" value="P-loop containing nucleotide triphosphate hydrolases"/>
    <property type="match status" value="1"/>
</dbReference>